<comment type="caution">
    <text evidence="2">The sequence shown here is derived from an EMBL/GenBank/DDBJ whole genome shotgun (WGS) entry which is preliminary data.</text>
</comment>
<dbReference type="Proteomes" id="UP000604046">
    <property type="component" value="Unassembled WGS sequence"/>
</dbReference>
<reference evidence="2" key="1">
    <citation type="submission" date="2021-02" db="EMBL/GenBank/DDBJ databases">
        <authorList>
            <person name="Dougan E. K."/>
            <person name="Rhodes N."/>
            <person name="Thang M."/>
            <person name="Chan C."/>
        </authorList>
    </citation>
    <scope>NUCLEOTIDE SEQUENCE</scope>
</reference>
<keyword evidence="3" id="KW-1185">Reference proteome</keyword>
<accession>A0A812PZW0</accession>
<sequence length="447" mass="48678">MHHRCEAMRVLSLLCGIVLHVGWAYKLSKNIPLNMSGADENLTDIVSDSILGEMEDLNQLPDPEKEGEGMGELGKSLEFLMLKVAQLETLAELQQVELDAQRSMIEKCMTKLGLSDSEVGLAQKPKGSEESVREAHAVLKRVIQKHAHQREKKEYHPDSHKQQAAEEKEPELKEKDELKEAHKKEALGPGGSGEKRALLQKREKEKKGSKWGGLVKAAKSGWDATGGQVTDGSLLTGEALTNAYKAAKDAGNAVEFVKNTAINTVEMAVAILTGGFNDWSASCTNVAPQMGVSGNELYIDFGHNTCTVRLMGQSITLFNWHWGRKGVNVLDMLPLQVRALAQAPVAVINTQITFATGLTGCINGDQPSGIIECLGAKIIERVPPLNYLNRMSDILTEARSGFGTTRAESAMWDRFIAKPLPHLGHNDADVDVRFASRQGSPQDPVGG</sequence>
<evidence type="ECO:0000256" key="1">
    <source>
        <dbReference type="SAM" id="MobiDB-lite"/>
    </source>
</evidence>
<feature type="region of interest" description="Disordered" evidence="1">
    <location>
        <begin position="145"/>
        <end position="211"/>
    </location>
</feature>
<feature type="compositionally biased region" description="Basic and acidic residues" evidence="1">
    <location>
        <begin position="151"/>
        <end position="186"/>
    </location>
</feature>
<evidence type="ECO:0000313" key="2">
    <source>
        <dbReference type="EMBL" id="CAE7353687.1"/>
    </source>
</evidence>
<name>A0A812PZW0_9DINO</name>
<dbReference type="EMBL" id="CAJNDS010002153">
    <property type="protein sequence ID" value="CAE7353687.1"/>
    <property type="molecule type" value="Genomic_DNA"/>
</dbReference>
<evidence type="ECO:0000313" key="3">
    <source>
        <dbReference type="Proteomes" id="UP000604046"/>
    </source>
</evidence>
<proteinExistence type="predicted"/>
<gene>
    <name evidence="2" type="ORF">SNAT2548_LOCUS18719</name>
</gene>
<organism evidence="2 3">
    <name type="scientific">Symbiodinium natans</name>
    <dbReference type="NCBI Taxonomy" id="878477"/>
    <lineage>
        <taxon>Eukaryota</taxon>
        <taxon>Sar</taxon>
        <taxon>Alveolata</taxon>
        <taxon>Dinophyceae</taxon>
        <taxon>Suessiales</taxon>
        <taxon>Symbiodiniaceae</taxon>
        <taxon>Symbiodinium</taxon>
    </lineage>
</organism>
<feature type="compositionally biased region" description="Basic and acidic residues" evidence="1">
    <location>
        <begin position="193"/>
        <end position="208"/>
    </location>
</feature>
<protein>
    <submittedName>
        <fullName evidence="2">Uncharacterized protein</fullName>
    </submittedName>
</protein>
<dbReference type="AlphaFoldDB" id="A0A812PZW0"/>
<dbReference type="OrthoDB" id="437290at2759"/>